<dbReference type="AlphaFoldDB" id="H1Q387"/>
<dbReference type="Proteomes" id="UP000016023">
    <property type="component" value="Unassembled WGS sequence"/>
</dbReference>
<organism evidence="2 3">
    <name type="scientific">Prevotella micans F0438</name>
    <dbReference type="NCBI Taxonomy" id="883158"/>
    <lineage>
        <taxon>Bacteria</taxon>
        <taxon>Pseudomonadati</taxon>
        <taxon>Bacteroidota</taxon>
        <taxon>Bacteroidia</taxon>
        <taxon>Bacteroidales</taxon>
        <taxon>Prevotellaceae</taxon>
        <taxon>Prevotella</taxon>
    </lineage>
</organism>
<evidence type="ECO:0000313" key="2">
    <source>
        <dbReference type="EMBL" id="EHO69501.1"/>
    </source>
</evidence>
<name>H1Q387_9BACT</name>
<reference evidence="2 3" key="1">
    <citation type="submission" date="2011-12" db="EMBL/GenBank/DDBJ databases">
        <title>The Genome Sequence of Prevotella micans F0438.</title>
        <authorList>
            <consortium name="The Broad Institute Genome Sequencing Platform"/>
            <person name="Earl A."/>
            <person name="Ward D."/>
            <person name="Feldgarden M."/>
            <person name="Gevers D."/>
            <person name="Izard J."/>
            <person name="Baranova O.V."/>
            <person name="Blanton J.M."/>
            <person name="Wade W.G."/>
            <person name="Dewhirst F.E."/>
            <person name="Young S.K."/>
            <person name="Zeng Q."/>
            <person name="Gargeya S."/>
            <person name="Fitzgerald M."/>
            <person name="Haas B."/>
            <person name="Abouelleil A."/>
            <person name="Alvarado L."/>
            <person name="Arachchi H.M."/>
            <person name="Berlin A."/>
            <person name="Chapman S.B."/>
            <person name="Gearin G."/>
            <person name="Goldberg J."/>
            <person name="Griggs A."/>
            <person name="Gujja S."/>
            <person name="Hansen M."/>
            <person name="Heiman D."/>
            <person name="Howarth C."/>
            <person name="Larimer J."/>
            <person name="Lui A."/>
            <person name="MacDonald P.J.P."/>
            <person name="McCowen C."/>
            <person name="Montmayeur A."/>
            <person name="Murphy C."/>
            <person name="Neiman D."/>
            <person name="Pearson M."/>
            <person name="Priest M."/>
            <person name="Roberts A."/>
            <person name="Saif S."/>
            <person name="Shea T."/>
            <person name="Sisk P."/>
            <person name="Stolte C."/>
            <person name="Sykes S."/>
            <person name="Wortman J."/>
            <person name="Nusbaum C."/>
            <person name="Birren B."/>
        </authorList>
    </citation>
    <scope>NUCLEOTIDE SEQUENCE [LARGE SCALE GENOMIC DNA]</scope>
    <source>
        <strain evidence="2 3">F0438</strain>
    </source>
</reference>
<accession>H1Q387</accession>
<feature type="region of interest" description="Disordered" evidence="1">
    <location>
        <begin position="1"/>
        <end position="25"/>
    </location>
</feature>
<protein>
    <submittedName>
        <fullName evidence="2">Uncharacterized protein</fullName>
    </submittedName>
</protein>
<gene>
    <name evidence="2" type="ORF">HMPREF9140_01375</name>
</gene>
<evidence type="ECO:0000313" key="3">
    <source>
        <dbReference type="Proteomes" id="UP000016023"/>
    </source>
</evidence>
<dbReference type="HOGENOM" id="CLU_3064782_0_0_10"/>
<sequence length="53" mass="5978">MIKIPSEEEPDIPVSQNPPPPNANSTRMLIRTIHSNMCNVQYAPIPDDTIYLD</sequence>
<proteinExistence type="predicted"/>
<keyword evidence="3" id="KW-1185">Reference proteome</keyword>
<comment type="caution">
    <text evidence="2">The sequence shown here is derived from an EMBL/GenBank/DDBJ whole genome shotgun (WGS) entry which is preliminary data.</text>
</comment>
<evidence type="ECO:0000256" key="1">
    <source>
        <dbReference type="SAM" id="MobiDB-lite"/>
    </source>
</evidence>
<dbReference type="EMBL" id="AGWK01000037">
    <property type="protein sequence ID" value="EHO69501.1"/>
    <property type="molecule type" value="Genomic_DNA"/>
</dbReference>